<feature type="compositionally biased region" description="Low complexity" evidence="4">
    <location>
        <begin position="173"/>
        <end position="182"/>
    </location>
</feature>
<sequence>MNPHGSPSAAQNVPHGRHLACRECQRKKIKCDRNYPCGQCSRAGFSCMQSTRKPRAKTGAKAADAELRQRIAKLEKLVETFQGEEGQVANVTGNGNQIATALPQPGPEFKPSPQTSGSRSNSTGSPSAIGPDSVSPAINGLMAGGFWSSLTNEVKALADAFEEDDVDEEDAASPETTSPSAAHVLEPNHPTSGYELIFCPPGVLYVMPGAIQEPDTVTGCQLFNSYLEHVEPVHKLFHVPTLKRFVEGGEPYLGQPADAPCNRALRMSVYFAGANSLIDEESQAMYGEPVEQLAQRFRGMVDIALYQADPLNTNELATLQALLVYTASIRVLDLSRRAWSMVGLIARIARAMNIHRELPGESPFTAELRRRAWHAIVFLDCYSSIDRGSEPAIHPDTFSRLPPKNVNDSDFDENSIAIIPRKGEITDMSLACVAIEGSILSIRMALPEGIPNDAKTWQRRLDMANEYVRMIHENFLQYCDPNNPYHETIAHTATAAAHSVMLRAVRPMAYHPSTPPPRVDSPWVMQLALNILRNADEMYARKATSGQWRRMPWVPWHAISVALAGLCSIRGTEVADEAWTLIDKAMERYGNHVADSRNGMLWKPVEKLYRRAAAFRRGSQTQPQAPPQPSANPPRPNTDAPNAEVAMPMGGDGNWILDNMNVPMRMPTSMSMPESVFDFPPEMQAALPIDNSWLDWEAMMKDMDDIKADDMQWV</sequence>
<dbReference type="InterPro" id="IPR007219">
    <property type="entry name" value="XnlR_reg_dom"/>
</dbReference>
<feature type="compositionally biased region" description="Low complexity" evidence="4">
    <location>
        <begin position="115"/>
        <end position="127"/>
    </location>
</feature>
<dbReference type="Gene3D" id="4.10.240.10">
    <property type="entry name" value="Zn(2)-C6 fungal-type DNA-binding domain"/>
    <property type="match status" value="1"/>
</dbReference>
<evidence type="ECO:0000256" key="2">
    <source>
        <dbReference type="ARBA" id="ARBA00022723"/>
    </source>
</evidence>
<dbReference type="SMART" id="SM00066">
    <property type="entry name" value="GAL4"/>
    <property type="match status" value="1"/>
</dbReference>
<feature type="compositionally biased region" description="Acidic residues" evidence="4">
    <location>
        <begin position="162"/>
        <end position="172"/>
    </location>
</feature>
<dbReference type="GO" id="GO:0008270">
    <property type="term" value="F:zinc ion binding"/>
    <property type="evidence" value="ECO:0007669"/>
    <property type="project" value="InterPro"/>
</dbReference>
<dbReference type="PROSITE" id="PS50048">
    <property type="entry name" value="ZN2_CY6_FUNGAL_2"/>
    <property type="match status" value="1"/>
</dbReference>
<feature type="compositionally biased region" description="Pro residues" evidence="4">
    <location>
        <begin position="624"/>
        <end position="636"/>
    </location>
</feature>
<dbReference type="Proteomes" id="UP001296104">
    <property type="component" value="Unassembled WGS sequence"/>
</dbReference>
<dbReference type="InterPro" id="IPR036864">
    <property type="entry name" value="Zn2-C6_fun-type_DNA-bd_sf"/>
</dbReference>
<dbReference type="GO" id="GO:0006351">
    <property type="term" value="P:DNA-templated transcription"/>
    <property type="evidence" value="ECO:0007669"/>
    <property type="project" value="InterPro"/>
</dbReference>
<organism evidence="6 7">
    <name type="scientific">Lecanosticta acicola</name>
    <dbReference type="NCBI Taxonomy" id="111012"/>
    <lineage>
        <taxon>Eukaryota</taxon>
        <taxon>Fungi</taxon>
        <taxon>Dikarya</taxon>
        <taxon>Ascomycota</taxon>
        <taxon>Pezizomycotina</taxon>
        <taxon>Dothideomycetes</taxon>
        <taxon>Dothideomycetidae</taxon>
        <taxon>Mycosphaerellales</taxon>
        <taxon>Mycosphaerellaceae</taxon>
        <taxon>Lecanosticta</taxon>
    </lineage>
</organism>
<dbReference type="SUPFAM" id="SSF57701">
    <property type="entry name" value="Zn2/Cys6 DNA-binding domain"/>
    <property type="match status" value="1"/>
</dbReference>
<evidence type="ECO:0000256" key="3">
    <source>
        <dbReference type="ARBA" id="ARBA00023242"/>
    </source>
</evidence>
<evidence type="ECO:0000259" key="5">
    <source>
        <dbReference type="PROSITE" id="PS50048"/>
    </source>
</evidence>
<dbReference type="PANTHER" id="PTHR31001:SF50">
    <property type="entry name" value="ZN(II)2CYS6 TRANSCRIPTION FACTOR (EUROFUNG)"/>
    <property type="match status" value="1"/>
</dbReference>
<keyword evidence="3" id="KW-0539">Nucleus</keyword>
<protein>
    <submittedName>
        <fullName evidence="6">C6 transcription factor</fullName>
    </submittedName>
</protein>
<keyword evidence="2" id="KW-0479">Metal-binding</keyword>
<feature type="region of interest" description="Disordered" evidence="4">
    <location>
        <begin position="96"/>
        <end position="133"/>
    </location>
</feature>
<evidence type="ECO:0000313" key="7">
    <source>
        <dbReference type="Proteomes" id="UP001296104"/>
    </source>
</evidence>
<evidence type="ECO:0000256" key="1">
    <source>
        <dbReference type="ARBA" id="ARBA00004123"/>
    </source>
</evidence>
<keyword evidence="7" id="KW-1185">Reference proteome</keyword>
<name>A0AAI8Z2I2_9PEZI</name>
<feature type="domain" description="Zn(2)-C6 fungal-type" evidence="5">
    <location>
        <begin position="20"/>
        <end position="49"/>
    </location>
</feature>
<dbReference type="GO" id="GO:0003677">
    <property type="term" value="F:DNA binding"/>
    <property type="evidence" value="ECO:0007669"/>
    <property type="project" value="InterPro"/>
</dbReference>
<dbReference type="Pfam" id="PF04082">
    <property type="entry name" value="Fungal_trans"/>
    <property type="match status" value="1"/>
</dbReference>
<comment type="caution">
    <text evidence="6">The sequence shown here is derived from an EMBL/GenBank/DDBJ whole genome shotgun (WGS) entry which is preliminary data.</text>
</comment>
<reference evidence="6" key="1">
    <citation type="submission" date="2023-11" db="EMBL/GenBank/DDBJ databases">
        <authorList>
            <person name="Alioto T."/>
            <person name="Alioto T."/>
            <person name="Gomez Garrido J."/>
        </authorList>
    </citation>
    <scope>NUCLEOTIDE SEQUENCE</scope>
</reference>
<evidence type="ECO:0000313" key="6">
    <source>
        <dbReference type="EMBL" id="CAK4031257.1"/>
    </source>
</evidence>
<dbReference type="CDD" id="cd12148">
    <property type="entry name" value="fungal_TF_MHR"/>
    <property type="match status" value="1"/>
</dbReference>
<dbReference type="InterPro" id="IPR050613">
    <property type="entry name" value="Sec_Metabolite_Reg"/>
</dbReference>
<dbReference type="CDD" id="cd00067">
    <property type="entry name" value="GAL4"/>
    <property type="match status" value="1"/>
</dbReference>
<evidence type="ECO:0000256" key="4">
    <source>
        <dbReference type="SAM" id="MobiDB-lite"/>
    </source>
</evidence>
<dbReference type="EMBL" id="CAVMBE010000046">
    <property type="protein sequence ID" value="CAK4031257.1"/>
    <property type="molecule type" value="Genomic_DNA"/>
</dbReference>
<feature type="region of interest" description="Disordered" evidence="4">
    <location>
        <begin position="616"/>
        <end position="646"/>
    </location>
</feature>
<proteinExistence type="predicted"/>
<dbReference type="Pfam" id="PF00172">
    <property type="entry name" value="Zn_clus"/>
    <property type="match status" value="1"/>
</dbReference>
<dbReference type="PANTHER" id="PTHR31001">
    <property type="entry name" value="UNCHARACTERIZED TRANSCRIPTIONAL REGULATORY PROTEIN"/>
    <property type="match status" value="1"/>
</dbReference>
<dbReference type="AlphaFoldDB" id="A0AAI8Z2I2"/>
<gene>
    <name evidence="6" type="ORF">LECACI_7A006415</name>
</gene>
<comment type="subcellular location">
    <subcellularLocation>
        <location evidence="1">Nucleus</location>
    </subcellularLocation>
</comment>
<dbReference type="InterPro" id="IPR001138">
    <property type="entry name" value="Zn2Cys6_DnaBD"/>
</dbReference>
<dbReference type="SMART" id="SM00906">
    <property type="entry name" value="Fungal_trans"/>
    <property type="match status" value="1"/>
</dbReference>
<dbReference type="GO" id="GO:0005634">
    <property type="term" value="C:nucleus"/>
    <property type="evidence" value="ECO:0007669"/>
    <property type="project" value="UniProtKB-SubCell"/>
</dbReference>
<accession>A0AAI8Z2I2</accession>
<feature type="region of interest" description="Disordered" evidence="4">
    <location>
        <begin position="162"/>
        <end position="183"/>
    </location>
</feature>
<dbReference type="GO" id="GO:0000981">
    <property type="term" value="F:DNA-binding transcription factor activity, RNA polymerase II-specific"/>
    <property type="evidence" value="ECO:0007669"/>
    <property type="project" value="InterPro"/>
</dbReference>